<dbReference type="AlphaFoldDB" id="A0AAV7EZS4"/>
<dbReference type="Proteomes" id="UP000825729">
    <property type="component" value="Unassembled WGS sequence"/>
</dbReference>
<evidence type="ECO:0000313" key="2">
    <source>
        <dbReference type="EMBL" id="KAG9454124.1"/>
    </source>
</evidence>
<name>A0AAV7EZS4_ARIFI</name>
<keyword evidence="3" id="KW-1185">Reference proteome</keyword>
<comment type="caution">
    <text evidence="2">The sequence shown here is derived from an EMBL/GenBank/DDBJ whole genome shotgun (WGS) entry which is preliminary data.</text>
</comment>
<proteinExistence type="predicted"/>
<organism evidence="2 3">
    <name type="scientific">Aristolochia fimbriata</name>
    <name type="common">White veined hardy Dutchman's pipe vine</name>
    <dbReference type="NCBI Taxonomy" id="158543"/>
    <lineage>
        <taxon>Eukaryota</taxon>
        <taxon>Viridiplantae</taxon>
        <taxon>Streptophyta</taxon>
        <taxon>Embryophyta</taxon>
        <taxon>Tracheophyta</taxon>
        <taxon>Spermatophyta</taxon>
        <taxon>Magnoliopsida</taxon>
        <taxon>Magnoliidae</taxon>
        <taxon>Piperales</taxon>
        <taxon>Aristolochiaceae</taxon>
        <taxon>Aristolochia</taxon>
    </lineage>
</organism>
<gene>
    <name evidence="2" type="ORF">H6P81_007028</name>
</gene>
<evidence type="ECO:0000313" key="3">
    <source>
        <dbReference type="Proteomes" id="UP000825729"/>
    </source>
</evidence>
<reference evidence="2 3" key="1">
    <citation type="submission" date="2021-07" db="EMBL/GenBank/DDBJ databases">
        <title>The Aristolochia fimbriata genome: insights into angiosperm evolution, floral development and chemical biosynthesis.</title>
        <authorList>
            <person name="Jiao Y."/>
        </authorList>
    </citation>
    <scope>NUCLEOTIDE SEQUENCE [LARGE SCALE GENOMIC DNA]</scope>
    <source>
        <strain evidence="2">IBCAS-2021</strain>
        <tissue evidence="2">Leaf</tissue>
    </source>
</reference>
<protein>
    <submittedName>
        <fullName evidence="2">Uncharacterized protein</fullName>
    </submittedName>
</protein>
<evidence type="ECO:0000256" key="1">
    <source>
        <dbReference type="SAM" id="MobiDB-lite"/>
    </source>
</evidence>
<sequence length="70" mass="7965">MGCTWWRMEETEIGEEADRTEAGNERNRKIGGHMRAHARLPRKDGRLTTPTVPDTGVHGRLGHVRDNSKE</sequence>
<feature type="region of interest" description="Disordered" evidence="1">
    <location>
        <begin position="41"/>
        <end position="70"/>
    </location>
</feature>
<dbReference type="EMBL" id="JAINDJ010000003">
    <property type="protein sequence ID" value="KAG9454124.1"/>
    <property type="molecule type" value="Genomic_DNA"/>
</dbReference>
<accession>A0AAV7EZS4</accession>